<feature type="transmembrane region" description="Helical" evidence="1">
    <location>
        <begin position="97"/>
        <end position="123"/>
    </location>
</feature>
<sequence length="256" mass="29287">MKYFKKNFEFDYDVGIKWALRILGDRWKAISIIYEENTSFLTKERQKFWLRISQTYRLLNRLLLWIIIWILKQRNREKLIVSHVGGSKSNARRAAQMYYYTITIKLAVLIKFVITFNILFIVLGKKLGRLVCRSEVIVSTLLKKDGSYVSGKGQRLAEKIAKHLSEDQDRAATEDIHSKVLAHPDDAIEKVCGPKNSKRVHGFSNVACPSGFGKSKCIFGGAICGGSRNASQQHVSDLERQLQEVKGQVATLYKFL</sequence>
<keyword evidence="1" id="KW-0812">Transmembrane</keyword>
<dbReference type="EMBL" id="SDMP01000006">
    <property type="protein sequence ID" value="RYR53694.1"/>
    <property type="molecule type" value="Genomic_DNA"/>
</dbReference>
<gene>
    <name evidence="2" type="ORF">Ahy_A06g028909</name>
</gene>
<evidence type="ECO:0000313" key="3">
    <source>
        <dbReference type="Proteomes" id="UP000289738"/>
    </source>
</evidence>
<comment type="caution">
    <text evidence="2">The sequence shown here is derived from an EMBL/GenBank/DDBJ whole genome shotgun (WGS) entry which is preliminary data.</text>
</comment>
<dbReference type="AlphaFoldDB" id="A0A445CS31"/>
<name>A0A445CS31_ARAHY</name>
<dbReference type="Proteomes" id="UP000289738">
    <property type="component" value="Chromosome A06"/>
</dbReference>
<dbReference type="Pfam" id="PF03004">
    <property type="entry name" value="Transposase_24"/>
    <property type="match status" value="1"/>
</dbReference>
<reference evidence="2 3" key="1">
    <citation type="submission" date="2019-01" db="EMBL/GenBank/DDBJ databases">
        <title>Sequencing of cultivated peanut Arachis hypogaea provides insights into genome evolution and oil improvement.</title>
        <authorList>
            <person name="Chen X."/>
        </authorList>
    </citation>
    <scope>NUCLEOTIDE SEQUENCE [LARGE SCALE GENOMIC DNA]</scope>
    <source>
        <strain evidence="3">cv. Fuhuasheng</strain>
        <tissue evidence="2">Leaves</tissue>
    </source>
</reference>
<evidence type="ECO:0000256" key="1">
    <source>
        <dbReference type="SAM" id="Phobius"/>
    </source>
</evidence>
<proteinExistence type="predicted"/>
<evidence type="ECO:0000313" key="2">
    <source>
        <dbReference type="EMBL" id="RYR53694.1"/>
    </source>
</evidence>
<keyword evidence="3" id="KW-1185">Reference proteome</keyword>
<organism evidence="2 3">
    <name type="scientific">Arachis hypogaea</name>
    <name type="common">Peanut</name>
    <dbReference type="NCBI Taxonomy" id="3818"/>
    <lineage>
        <taxon>Eukaryota</taxon>
        <taxon>Viridiplantae</taxon>
        <taxon>Streptophyta</taxon>
        <taxon>Embryophyta</taxon>
        <taxon>Tracheophyta</taxon>
        <taxon>Spermatophyta</taxon>
        <taxon>Magnoliopsida</taxon>
        <taxon>eudicotyledons</taxon>
        <taxon>Gunneridae</taxon>
        <taxon>Pentapetalae</taxon>
        <taxon>rosids</taxon>
        <taxon>fabids</taxon>
        <taxon>Fabales</taxon>
        <taxon>Fabaceae</taxon>
        <taxon>Papilionoideae</taxon>
        <taxon>50 kb inversion clade</taxon>
        <taxon>dalbergioids sensu lato</taxon>
        <taxon>Dalbergieae</taxon>
        <taxon>Pterocarpus clade</taxon>
        <taxon>Arachis</taxon>
    </lineage>
</organism>
<keyword evidence="1" id="KW-0472">Membrane</keyword>
<keyword evidence="1" id="KW-1133">Transmembrane helix</keyword>
<accession>A0A445CS31</accession>
<dbReference type="InterPro" id="IPR004252">
    <property type="entry name" value="Probable_transposase_24"/>
</dbReference>
<protein>
    <submittedName>
        <fullName evidence="2">Uncharacterized protein</fullName>
    </submittedName>
</protein>